<accession>A0A316HSH7</accession>
<comment type="caution">
    <text evidence="1">The sequence shown here is derived from an EMBL/GenBank/DDBJ whole genome shotgun (WGS) entry which is preliminary data.</text>
</comment>
<dbReference type="AlphaFoldDB" id="A0A316HSH7"/>
<protein>
    <recommendedName>
        <fullName evidence="3">SCP-2 sterol transfer family protein</fullName>
    </recommendedName>
</protein>
<proteinExistence type="predicted"/>
<evidence type="ECO:0008006" key="3">
    <source>
        <dbReference type="Google" id="ProtNLM"/>
    </source>
</evidence>
<reference evidence="1 2" key="1">
    <citation type="submission" date="2018-05" db="EMBL/GenBank/DDBJ databases">
        <title>Genomic Encyclopedia of Type Strains, Phase IV (KMG-IV): sequencing the most valuable type-strain genomes for metagenomic binning, comparative biology and taxonomic classification.</title>
        <authorList>
            <person name="Goeker M."/>
        </authorList>
    </citation>
    <scope>NUCLEOTIDE SEQUENCE [LARGE SCALE GENOMIC DNA]</scope>
    <source>
        <strain evidence="1 2">DSM 45480</strain>
    </source>
</reference>
<dbReference type="SUPFAM" id="SSF55718">
    <property type="entry name" value="SCP-like"/>
    <property type="match status" value="1"/>
</dbReference>
<organism evidence="1 2">
    <name type="scientific">Lentzea atacamensis</name>
    <dbReference type="NCBI Taxonomy" id="531938"/>
    <lineage>
        <taxon>Bacteria</taxon>
        <taxon>Bacillati</taxon>
        <taxon>Actinomycetota</taxon>
        <taxon>Actinomycetes</taxon>
        <taxon>Pseudonocardiales</taxon>
        <taxon>Pseudonocardiaceae</taxon>
        <taxon>Lentzea</taxon>
    </lineage>
</organism>
<sequence>MTVYALTPSGQELEPALLALGRWGARQLGDPQPGDHVSVEGVTLNLRAAFQPQEAAGVTASWEIHARDFVLHAVLTDGKLETGVGPHPDKPDLVITANLADDELASYRAIVRAAKSGRVDVSGRRKLLDTFLRVFTVPAA</sequence>
<dbReference type="Proteomes" id="UP000246005">
    <property type="component" value="Unassembled WGS sequence"/>
</dbReference>
<evidence type="ECO:0000313" key="1">
    <source>
        <dbReference type="EMBL" id="PWK83645.1"/>
    </source>
</evidence>
<dbReference type="Gene3D" id="3.30.1050.10">
    <property type="entry name" value="SCP2 sterol-binding domain"/>
    <property type="match status" value="1"/>
</dbReference>
<name>A0A316HSH7_9PSEU</name>
<evidence type="ECO:0000313" key="2">
    <source>
        <dbReference type="Proteomes" id="UP000246005"/>
    </source>
</evidence>
<dbReference type="EMBL" id="QGHB01000010">
    <property type="protein sequence ID" value="PWK83645.1"/>
    <property type="molecule type" value="Genomic_DNA"/>
</dbReference>
<dbReference type="InterPro" id="IPR036527">
    <property type="entry name" value="SCP2_sterol-bd_dom_sf"/>
</dbReference>
<gene>
    <name evidence="1" type="ORF">C8D88_110101</name>
</gene>